<feature type="transmembrane region" description="Helical" evidence="1">
    <location>
        <begin position="49"/>
        <end position="74"/>
    </location>
</feature>
<evidence type="ECO:0000313" key="2">
    <source>
        <dbReference type="EMBL" id="PWK80577.1"/>
    </source>
</evidence>
<accession>A0A316HJV4</accession>
<feature type="transmembrane region" description="Helical" evidence="1">
    <location>
        <begin position="20"/>
        <end position="37"/>
    </location>
</feature>
<dbReference type="EMBL" id="QGHA01000001">
    <property type="protein sequence ID" value="PWK80577.1"/>
    <property type="molecule type" value="Genomic_DNA"/>
</dbReference>
<sequence>MPPNKRDWRPYKTKMSRTILINVLRFLALVFMQVFLLKNITFYNLATPYFYILFILLLPFEVPNILLFTLSFVLGLTVDVFYYTPGLHAAACVVLALVRILFISITVQKDGFDNEPEPTLSIMGFRWFFTYAVVLTLVHHFFLLNLEVFSFSEIQYTLSRVALSSLFTVFLILISGLLFYRRKERK</sequence>
<keyword evidence="1" id="KW-0472">Membrane</keyword>
<name>A0A316HJV4_9SPHI</name>
<evidence type="ECO:0000256" key="1">
    <source>
        <dbReference type="SAM" id="Phobius"/>
    </source>
</evidence>
<reference evidence="2 3" key="1">
    <citation type="submission" date="2018-05" db="EMBL/GenBank/DDBJ databases">
        <title>Genomic Encyclopedia of Archaeal and Bacterial Type Strains, Phase II (KMG-II): from individual species to whole genera.</title>
        <authorList>
            <person name="Goeker M."/>
        </authorList>
    </citation>
    <scope>NUCLEOTIDE SEQUENCE [LARGE SCALE GENOMIC DNA]</scope>
    <source>
        <strain evidence="2 3">DSM 19975</strain>
    </source>
</reference>
<comment type="caution">
    <text evidence="2">The sequence shown here is derived from an EMBL/GenBank/DDBJ whole genome shotgun (WGS) entry which is preliminary data.</text>
</comment>
<feature type="transmembrane region" description="Helical" evidence="1">
    <location>
        <begin position="123"/>
        <end position="142"/>
    </location>
</feature>
<dbReference type="AlphaFoldDB" id="A0A316HJV4"/>
<keyword evidence="3" id="KW-1185">Reference proteome</keyword>
<feature type="transmembrane region" description="Helical" evidence="1">
    <location>
        <begin position="80"/>
        <end position="102"/>
    </location>
</feature>
<keyword evidence="1" id="KW-1133">Transmembrane helix</keyword>
<organism evidence="2 3">
    <name type="scientific">Mucilaginibacter oryzae</name>
    <dbReference type="NCBI Taxonomy" id="468058"/>
    <lineage>
        <taxon>Bacteria</taxon>
        <taxon>Pseudomonadati</taxon>
        <taxon>Bacteroidota</taxon>
        <taxon>Sphingobacteriia</taxon>
        <taxon>Sphingobacteriales</taxon>
        <taxon>Sphingobacteriaceae</taxon>
        <taxon>Mucilaginibacter</taxon>
    </lineage>
</organism>
<evidence type="ECO:0000313" key="3">
    <source>
        <dbReference type="Proteomes" id="UP000245678"/>
    </source>
</evidence>
<protein>
    <submittedName>
        <fullName evidence="2">Rod shape-determining protein MreD</fullName>
    </submittedName>
</protein>
<dbReference type="Proteomes" id="UP000245678">
    <property type="component" value="Unassembled WGS sequence"/>
</dbReference>
<proteinExistence type="predicted"/>
<gene>
    <name evidence="2" type="ORF">LX99_01046</name>
</gene>
<keyword evidence="1" id="KW-0812">Transmembrane</keyword>
<feature type="transmembrane region" description="Helical" evidence="1">
    <location>
        <begin position="162"/>
        <end position="180"/>
    </location>
</feature>